<dbReference type="InterPro" id="IPR032799">
    <property type="entry name" value="TAXi_C"/>
</dbReference>
<evidence type="ECO:0000256" key="4">
    <source>
        <dbReference type="ARBA" id="ARBA00022622"/>
    </source>
</evidence>
<dbReference type="FunCoup" id="A0A1S3BKR5">
    <property type="interactions" value="448"/>
</dbReference>
<keyword evidence="3" id="KW-1003">Cell membrane</keyword>
<dbReference type="SUPFAM" id="SSF50630">
    <property type="entry name" value="Acid proteases"/>
    <property type="match status" value="1"/>
</dbReference>
<feature type="domain" description="Peptidase A1" evidence="15">
    <location>
        <begin position="104"/>
        <end position="443"/>
    </location>
</feature>
<evidence type="ECO:0000256" key="5">
    <source>
        <dbReference type="ARBA" id="ARBA00022670"/>
    </source>
</evidence>
<evidence type="ECO:0000256" key="13">
    <source>
        <dbReference type="RuleBase" id="RU000454"/>
    </source>
</evidence>
<keyword evidence="16" id="KW-1185">Reference proteome</keyword>
<evidence type="ECO:0000256" key="1">
    <source>
        <dbReference type="ARBA" id="ARBA00004609"/>
    </source>
</evidence>
<evidence type="ECO:0000259" key="15">
    <source>
        <dbReference type="PROSITE" id="PS51767"/>
    </source>
</evidence>
<dbReference type="InterPro" id="IPR021109">
    <property type="entry name" value="Peptidase_aspartic_dom_sf"/>
</dbReference>
<keyword evidence="7 13" id="KW-0064">Aspartyl protease</keyword>
<dbReference type="InterPro" id="IPR033121">
    <property type="entry name" value="PEPTIDASE_A1"/>
</dbReference>
<dbReference type="FunFam" id="2.40.70.10:FF:000012">
    <property type="entry name" value="Aspartyl protease family protein 1"/>
    <property type="match status" value="1"/>
</dbReference>
<dbReference type="CDD" id="cd05476">
    <property type="entry name" value="pepsin_A_like_plant"/>
    <property type="match status" value="1"/>
</dbReference>
<dbReference type="PRINTS" id="PR00792">
    <property type="entry name" value="PEPSIN"/>
</dbReference>
<protein>
    <submittedName>
        <fullName evidence="17">Aspartyl protease family protein 1-like isoform X1</fullName>
    </submittedName>
</protein>
<reference evidence="17" key="1">
    <citation type="submission" date="2025-08" db="UniProtKB">
        <authorList>
            <consortium name="RefSeq"/>
        </authorList>
    </citation>
    <scope>IDENTIFICATION</scope>
    <source>
        <tissue evidence="17">Stem</tissue>
    </source>
</reference>
<dbReference type="SMR" id="A0A1S3BKR5"/>
<keyword evidence="6" id="KW-0732">Signal</keyword>
<evidence type="ECO:0000256" key="2">
    <source>
        <dbReference type="ARBA" id="ARBA00007447"/>
    </source>
</evidence>
<proteinExistence type="inferred from homology"/>
<evidence type="ECO:0000256" key="6">
    <source>
        <dbReference type="ARBA" id="ARBA00022729"/>
    </source>
</evidence>
<dbReference type="PROSITE" id="PS51767">
    <property type="entry name" value="PEPTIDASE_A1"/>
    <property type="match status" value="1"/>
</dbReference>
<dbReference type="RefSeq" id="XP_008448518.1">
    <property type="nucleotide sequence ID" value="XM_008450296.3"/>
</dbReference>
<keyword evidence="5 13" id="KW-0645">Protease</keyword>
<feature type="active site" evidence="12">
    <location>
        <position position="326"/>
    </location>
</feature>
<evidence type="ECO:0000256" key="11">
    <source>
        <dbReference type="ARBA" id="ARBA00023288"/>
    </source>
</evidence>
<dbReference type="Gene3D" id="2.40.70.10">
    <property type="entry name" value="Acid Proteases"/>
    <property type="match status" value="2"/>
</dbReference>
<name>A0A1S3BKR5_CUCME</name>
<evidence type="ECO:0000256" key="10">
    <source>
        <dbReference type="ARBA" id="ARBA00023180"/>
    </source>
</evidence>
<keyword evidence="4" id="KW-0336">GPI-anchor</keyword>
<dbReference type="KEGG" id="cmo:103490670"/>
<dbReference type="PROSITE" id="PS00141">
    <property type="entry name" value="ASP_PROTEASE"/>
    <property type="match status" value="2"/>
</dbReference>
<keyword evidence="11" id="KW-0449">Lipoprotein</keyword>
<feature type="compositionally biased region" description="Polar residues" evidence="14">
    <location>
        <begin position="479"/>
        <end position="500"/>
    </location>
</feature>
<keyword evidence="8 13" id="KW-0378">Hydrolase</keyword>
<dbReference type="Pfam" id="PF14543">
    <property type="entry name" value="TAXi_N"/>
    <property type="match status" value="1"/>
</dbReference>
<dbReference type="GO" id="GO:0005886">
    <property type="term" value="C:plasma membrane"/>
    <property type="evidence" value="ECO:0007669"/>
    <property type="project" value="UniProtKB-SubCell"/>
</dbReference>
<keyword evidence="9" id="KW-0472">Membrane</keyword>
<feature type="region of interest" description="Disordered" evidence="14">
    <location>
        <begin position="458"/>
        <end position="500"/>
    </location>
</feature>
<dbReference type="GO" id="GO:0006508">
    <property type="term" value="P:proteolysis"/>
    <property type="evidence" value="ECO:0007669"/>
    <property type="project" value="UniProtKB-KW"/>
</dbReference>
<evidence type="ECO:0000313" key="16">
    <source>
        <dbReference type="Proteomes" id="UP001652600"/>
    </source>
</evidence>
<dbReference type="PANTHER" id="PTHR13683:SF826">
    <property type="entry name" value="ASPARTYL PROTEASE FAMILY PROTEIN 1"/>
    <property type="match status" value="1"/>
</dbReference>
<dbReference type="PANTHER" id="PTHR13683">
    <property type="entry name" value="ASPARTYL PROTEASES"/>
    <property type="match status" value="1"/>
</dbReference>
<dbReference type="GO" id="GO:0004190">
    <property type="term" value="F:aspartic-type endopeptidase activity"/>
    <property type="evidence" value="ECO:0007669"/>
    <property type="project" value="UniProtKB-KW"/>
</dbReference>
<evidence type="ECO:0000256" key="7">
    <source>
        <dbReference type="ARBA" id="ARBA00022750"/>
    </source>
</evidence>
<evidence type="ECO:0000256" key="8">
    <source>
        <dbReference type="ARBA" id="ARBA00022801"/>
    </source>
</evidence>
<organism evidence="16 17">
    <name type="scientific">Cucumis melo</name>
    <name type="common">Muskmelon</name>
    <dbReference type="NCBI Taxonomy" id="3656"/>
    <lineage>
        <taxon>Eukaryota</taxon>
        <taxon>Viridiplantae</taxon>
        <taxon>Streptophyta</taxon>
        <taxon>Embryophyta</taxon>
        <taxon>Tracheophyta</taxon>
        <taxon>Spermatophyta</taxon>
        <taxon>Magnoliopsida</taxon>
        <taxon>eudicotyledons</taxon>
        <taxon>Gunneridae</taxon>
        <taxon>Pentapetalae</taxon>
        <taxon>rosids</taxon>
        <taxon>fabids</taxon>
        <taxon>Cucurbitales</taxon>
        <taxon>Cucurbitaceae</taxon>
        <taxon>Benincaseae</taxon>
        <taxon>Cucumis</taxon>
    </lineage>
</organism>
<dbReference type="InterPro" id="IPR001461">
    <property type="entry name" value="Aspartic_peptidase_A1"/>
</dbReference>
<gene>
    <name evidence="17" type="primary">LOC103490670</name>
</gene>
<dbReference type="FunFam" id="2.40.70.10:FF:000014">
    <property type="entry name" value="Aspartyl protease family protein 1"/>
    <property type="match status" value="1"/>
</dbReference>
<comment type="similarity">
    <text evidence="2 13">Belongs to the peptidase A1 family.</text>
</comment>
<dbReference type="GeneID" id="103490670"/>
<dbReference type="InParanoid" id="A0A1S3BKR5"/>
<dbReference type="InterPro" id="IPR034161">
    <property type="entry name" value="Pepsin-like_plant"/>
</dbReference>
<dbReference type="InterPro" id="IPR001969">
    <property type="entry name" value="Aspartic_peptidase_AS"/>
</dbReference>
<sequence length="525" mass="57388">MPSSSSTFSLTLCFFLSIFTFISHFSHVFGSFTFNIHHLYSPAVRQILPFHSFPDEGTLDYYAAMVRTDHFVHSRRLGQVQDHPPLTFLSGNETLRISPLGFLYYAEVTVGTPGVPYLVALDTGSDLFWLPCDCVNCITGLNTTQGPVNFNIYSPNNSSTSKEVQCSSSLCSHPDQCSLPSDTCPYQVSYLSDNTSSTGYLVEDILHLTTNDVQSKPVNATITLGCGKDQSGAFLSSAAPNGLFGLGIENVSVPSILANAGLISNSFSLCFGPARMGRIEFGDKGSPDQNETPFNLGRRHPTYNVSITQIAVGGHISNLDVAVIFDSGTSFTYLNDPAYSLFADKFDSMVEEKRYTMNSDIPFENCYELSPDQTTFTYPVMNLTMKGGGHFVINHPIVLLSAQSKRLFCLAIARSDSINIIGQNFMTGYHIVFDREKMVLGWKESNCEFSGTGYEDENTNNLPVGPSPTPAAAPGTTTIKPQANSNVNNTTQTIEKPRPTNISSKLPTSVILTFLMPVVTFLLFV</sequence>
<keyword evidence="10" id="KW-0325">Glycoprotein</keyword>
<evidence type="ECO:0000256" key="12">
    <source>
        <dbReference type="PIRSR" id="PIRSR601461-1"/>
    </source>
</evidence>
<accession>A0A1S3BKR5</accession>
<comment type="subcellular location">
    <subcellularLocation>
        <location evidence="1">Cell membrane</location>
        <topology evidence="1">Lipid-anchor</topology>
        <topology evidence="1">GPI-anchor</topology>
    </subcellularLocation>
</comment>
<evidence type="ECO:0000313" key="17">
    <source>
        <dbReference type="RefSeq" id="XP_008448518.1"/>
    </source>
</evidence>
<evidence type="ECO:0000256" key="3">
    <source>
        <dbReference type="ARBA" id="ARBA00022475"/>
    </source>
</evidence>
<feature type="active site" evidence="12">
    <location>
        <position position="122"/>
    </location>
</feature>
<dbReference type="OrthoDB" id="2747330at2759"/>
<evidence type="ECO:0000256" key="14">
    <source>
        <dbReference type="SAM" id="MobiDB-lite"/>
    </source>
</evidence>
<dbReference type="Pfam" id="PF14541">
    <property type="entry name" value="TAXi_C"/>
    <property type="match status" value="1"/>
</dbReference>
<evidence type="ECO:0000256" key="9">
    <source>
        <dbReference type="ARBA" id="ARBA00023136"/>
    </source>
</evidence>
<dbReference type="GO" id="GO:0098552">
    <property type="term" value="C:side of membrane"/>
    <property type="evidence" value="ECO:0007669"/>
    <property type="project" value="UniProtKB-KW"/>
</dbReference>
<dbReference type="Proteomes" id="UP001652600">
    <property type="component" value="Chromosome 6"/>
</dbReference>
<dbReference type="eggNOG" id="KOG1339">
    <property type="taxonomic scope" value="Eukaryota"/>
</dbReference>
<dbReference type="InterPro" id="IPR032861">
    <property type="entry name" value="TAXi_N"/>
</dbReference>
<dbReference type="AlphaFoldDB" id="A0A1S3BKR5"/>